<keyword evidence="2" id="KW-1185">Reference proteome</keyword>
<protein>
    <submittedName>
        <fullName evidence="1">Uncharacterized protein</fullName>
    </submittedName>
</protein>
<reference evidence="1 2" key="1">
    <citation type="submission" date="2024-04" db="EMBL/GenBank/DDBJ databases">
        <authorList>
            <person name="Fracassetti M."/>
        </authorList>
    </citation>
    <scope>NUCLEOTIDE SEQUENCE [LARGE SCALE GENOMIC DNA]</scope>
</reference>
<organism evidence="1 2">
    <name type="scientific">Linum trigynum</name>
    <dbReference type="NCBI Taxonomy" id="586398"/>
    <lineage>
        <taxon>Eukaryota</taxon>
        <taxon>Viridiplantae</taxon>
        <taxon>Streptophyta</taxon>
        <taxon>Embryophyta</taxon>
        <taxon>Tracheophyta</taxon>
        <taxon>Spermatophyta</taxon>
        <taxon>Magnoliopsida</taxon>
        <taxon>eudicotyledons</taxon>
        <taxon>Gunneridae</taxon>
        <taxon>Pentapetalae</taxon>
        <taxon>rosids</taxon>
        <taxon>fabids</taxon>
        <taxon>Malpighiales</taxon>
        <taxon>Linaceae</taxon>
        <taxon>Linum</taxon>
    </lineage>
</organism>
<dbReference type="AlphaFoldDB" id="A0AAV2EDX6"/>
<proteinExistence type="predicted"/>
<sequence length="66" mass="7269">MYQSLEEYCQSSHHQSGVELVLWLARGLYGPILDQKGGVMPNLATDPTNHLRPRLDPAALGLPVVD</sequence>
<dbReference type="Proteomes" id="UP001497516">
    <property type="component" value="Chromosome 4"/>
</dbReference>
<evidence type="ECO:0000313" key="2">
    <source>
        <dbReference type="Proteomes" id="UP001497516"/>
    </source>
</evidence>
<accession>A0AAV2EDX6</accession>
<evidence type="ECO:0000313" key="1">
    <source>
        <dbReference type="EMBL" id="CAL1383897.1"/>
    </source>
</evidence>
<name>A0AAV2EDX6_9ROSI</name>
<dbReference type="EMBL" id="OZ034817">
    <property type="protein sequence ID" value="CAL1383897.1"/>
    <property type="molecule type" value="Genomic_DNA"/>
</dbReference>
<gene>
    <name evidence="1" type="ORF">LTRI10_LOCUS25139</name>
</gene>